<gene>
    <name evidence="1" type="ORF">CBI38_01535</name>
</gene>
<organism evidence="1 2">
    <name type="scientific">Rhodococcus oxybenzonivorans</name>
    <dbReference type="NCBI Taxonomy" id="1990687"/>
    <lineage>
        <taxon>Bacteria</taxon>
        <taxon>Bacillati</taxon>
        <taxon>Actinomycetota</taxon>
        <taxon>Actinomycetes</taxon>
        <taxon>Mycobacteriales</taxon>
        <taxon>Nocardiaceae</taxon>
        <taxon>Rhodococcus</taxon>
    </lineage>
</organism>
<dbReference type="PIRSF" id="PIRSF001439">
    <property type="entry name" value="CryM"/>
    <property type="match status" value="1"/>
</dbReference>
<protein>
    <submittedName>
        <fullName evidence="1">Ornithine cyclodeaminase</fullName>
    </submittedName>
</protein>
<dbReference type="GO" id="GO:0005737">
    <property type="term" value="C:cytoplasm"/>
    <property type="evidence" value="ECO:0007669"/>
    <property type="project" value="TreeGrafter"/>
</dbReference>
<dbReference type="Gene3D" id="3.40.50.720">
    <property type="entry name" value="NAD(P)-binding Rossmann-like Domain"/>
    <property type="match status" value="1"/>
</dbReference>
<dbReference type="KEGG" id="roz:CBI38_01535"/>
<evidence type="ECO:0000313" key="2">
    <source>
        <dbReference type="Proteomes" id="UP000245711"/>
    </source>
</evidence>
<evidence type="ECO:0000313" key="1">
    <source>
        <dbReference type="EMBL" id="AWK70443.1"/>
    </source>
</evidence>
<proteinExistence type="predicted"/>
<keyword evidence="2" id="KW-1185">Reference proteome</keyword>
<dbReference type="PANTHER" id="PTHR13812:SF19">
    <property type="entry name" value="KETIMINE REDUCTASE MU-CRYSTALLIN"/>
    <property type="match status" value="1"/>
</dbReference>
<dbReference type="OrthoDB" id="9809203at2"/>
<accession>A0A2S2BPE9</accession>
<dbReference type="InterPro" id="IPR003462">
    <property type="entry name" value="ODC_Mu_crystall"/>
</dbReference>
<dbReference type="AlphaFoldDB" id="A0A2S2BPE9"/>
<sequence length="328" mass="34328">MSAPHPILTLTASDLDKVEVSSGEVLAAVEQAYSALAAGESTNPGKLTVAPADKHSVAYSMLARDGQSSTVAFKTSYKFDPDRDRTSKRYYTTLSLYDDATGLPIALMDCGRIGALRTPAVSGLIIRACAAPSASTVLVVGSGTQGRFALPLALTAHPQFTHLELFGTHSDGIAAVREELARQYPDRTVTVSTDLEASARRADVILAVAGEATPARIEADWLAPGALSILVGYGLLPSTLSGADYVVATNAEQMRTTGTDMAGPDGVLRSVDAELPDILAGRAAPRLSATDRVFAYNSGLVVTDIALGLLFAHKAREQGLGSPLELWS</sequence>
<dbReference type="InterPro" id="IPR036291">
    <property type="entry name" value="NAD(P)-bd_dom_sf"/>
</dbReference>
<dbReference type="Proteomes" id="UP000245711">
    <property type="component" value="Chromosome"/>
</dbReference>
<dbReference type="InterPro" id="IPR023401">
    <property type="entry name" value="ODC_N"/>
</dbReference>
<dbReference type="RefSeq" id="WP_109325820.1">
    <property type="nucleotide sequence ID" value="NZ_CP021354.1"/>
</dbReference>
<dbReference type="Gene3D" id="3.30.1780.10">
    <property type="entry name" value="ornithine cyclodeaminase, domain 1"/>
    <property type="match status" value="1"/>
</dbReference>
<dbReference type="SUPFAM" id="SSF51735">
    <property type="entry name" value="NAD(P)-binding Rossmann-fold domains"/>
    <property type="match status" value="1"/>
</dbReference>
<dbReference type="Pfam" id="PF02423">
    <property type="entry name" value="OCD_Mu_crystall"/>
    <property type="match status" value="1"/>
</dbReference>
<name>A0A2S2BPE9_9NOCA</name>
<reference evidence="1 2" key="1">
    <citation type="submission" date="2017-05" db="EMBL/GenBank/DDBJ databases">
        <title>Isolation of Rhodococcus sp. S2-17 biodegrading of BP-3.</title>
        <authorList>
            <person name="Lee Y."/>
            <person name="Kim K.H."/>
            <person name="Chun B.H."/>
            <person name="Jung H.S."/>
            <person name="Jeon C.O."/>
        </authorList>
    </citation>
    <scope>NUCLEOTIDE SEQUENCE [LARGE SCALE GENOMIC DNA]</scope>
    <source>
        <strain evidence="1 2">S2-17</strain>
    </source>
</reference>
<dbReference type="PANTHER" id="PTHR13812">
    <property type="entry name" value="KETIMINE REDUCTASE MU-CRYSTALLIN"/>
    <property type="match status" value="1"/>
</dbReference>
<dbReference type="EMBL" id="CP021354">
    <property type="protein sequence ID" value="AWK70443.1"/>
    <property type="molecule type" value="Genomic_DNA"/>
</dbReference>